<evidence type="ECO:0000259" key="20">
    <source>
        <dbReference type="SMART" id="SM00840"/>
    </source>
</evidence>
<dbReference type="EC" id="6.1.1.16" evidence="3"/>
<comment type="caution">
    <text evidence="21">The sequence shown here is derived from an EMBL/GenBank/DDBJ whole genome shotgun (WGS) entry which is preliminary data.</text>
</comment>
<dbReference type="Pfam" id="PF09190">
    <property type="entry name" value="DALR_2"/>
    <property type="match status" value="1"/>
</dbReference>
<comment type="function">
    <text evidence="13">In addition to its role as an aminoacyl-tRNA synthetase, has also cysteine persulfide synthase activity. Produces reactive persulfide species such as cysteine persulfide (CysSSH) from substrate cysteine and mediate direct incorporation of CysSSH into proteins during translations, resulting in protein persulfides and polysulfides. CysSSHs behave as potent antioxidants and cellular protectants.</text>
</comment>
<gene>
    <name evidence="21" type="ORF">CUNI_LOCUS650</name>
</gene>
<comment type="similarity">
    <text evidence="2">Belongs to the class-I aminoacyl-tRNA synthetase family.</text>
</comment>
<keyword evidence="8" id="KW-0067">ATP-binding</keyword>
<evidence type="ECO:0000256" key="3">
    <source>
        <dbReference type="ARBA" id="ARBA00012832"/>
    </source>
</evidence>
<dbReference type="InterPro" id="IPR032678">
    <property type="entry name" value="tRNA-synt_1_cat_dom"/>
</dbReference>
<dbReference type="Proteomes" id="UP000678393">
    <property type="component" value="Unassembled WGS sequence"/>
</dbReference>
<dbReference type="PANTHER" id="PTHR10890">
    <property type="entry name" value="CYSTEINYL-TRNA SYNTHETASE"/>
    <property type="match status" value="1"/>
</dbReference>
<dbReference type="SUPFAM" id="SSF52374">
    <property type="entry name" value="Nucleotidylyl transferase"/>
    <property type="match status" value="1"/>
</dbReference>
<evidence type="ECO:0000256" key="9">
    <source>
        <dbReference type="ARBA" id="ARBA00022917"/>
    </source>
</evidence>
<dbReference type="SUPFAM" id="SSF47323">
    <property type="entry name" value="Anticodon-binding domain of a subclass of class I aminoacyl-tRNA synthetases"/>
    <property type="match status" value="1"/>
</dbReference>
<evidence type="ECO:0000256" key="13">
    <source>
        <dbReference type="ARBA" id="ARBA00045476"/>
    </source>
</evidence>
<dbReference type="GO" id="GO:0006423">
    <property type="term" value="P:cysteinyl-tRNA aminoacylation"/>
    <property type="evidence" value="ECO:0007669"/>
    <property type="project" value="InterPro"/>
</dbReference>
<dbReference type="SMART" id="SM00840">
    <property type="entry name" value="DALR_2"/>
    <property type="match status" value="1"/>
</dbReference>
<evidence type="ECO:0000256" key="18">
    <source>
        <dbReference type="ARBA" id="ARBA00049046"/>
    </source>
</evidence>
<dbReference type="GO" id="GO:0005737">
    <property type="term" value="C:cytoplasm"/>
    <property type="evidence" value="ECO:0007669"/>
    <property type="project" value="InterPro"/>
</dbReference>
<organism evidence="21 22">
    <name type="scientific">Candidula unifasciata</name>
    <dbReference type="NCBI Taxonomy" id="100452"/>
    <lineage>
        <taxon>Eukaryota</taxon>
        <taxon>Metazoa</taxon>
        <taxon>Spiralia</taxon>
        <taxon>Lophotrochozoa</taxon>
        <taxon>Mollusca</taxon>
        <taxon>Gastropoda</taxon>
        <taxon>Heterobranchia</taxon>
        <taxon>Euthyneura</taxon>
        <taxon>Panpulmonata</taxon>
        <taxon>Eupulmonata</taxon>
        <taxon>Stylommatophora</taxon>
        <taxon>Helicina</taxon>
        <taxon>Helicoidea</taxon>
        <taxon>Geomitridae</taxon>
        <taxon>Candidula</taxon>
    </lineage>
</organism>
<dbReference type="InterPro" id="IPR015273">
    <property type="entry name" value="Cys-tRNA-synt_Ia_DALR"/>
</dbReference>
<proteinExistence type="inferred from homology"/>
<evidence type="ECO:0000256" key="19">
    <source>
        <dbReference type="SAM" id="MobiDB-lite"/>
    </source>
</evidence>
<dbReference type="GO" id="GO:0005524">
    <property type="term" value="F:ATP binding"/>
    <property type="evidence" value="ECO:0007669"/>
    <property type="project" value="UniProtKB-KW"/>
</dbReference>
<evidence type="ECO:0000256" key="11">
    <source>
        <dbReference type="ARBA" id="ARBA00031499"/>
    </source>
</evidence>
<evidence type="ECO:0000256" key="17">
    <source>
        <dbReference type="ARBA" id="ARBA00048609"/>
    </source>
</evidence>
<comment type="catalytic activity">
    <reaction evidence="18">
        <text>tRNA(Cys) + L-cysteine + ATP = L-cysteinyl-tRNA(Cys) + AMP + diphosphate</text>
        <dbReference type="Rhea" id="RHEA:17773"/>
        <dbReference type="Rhea" id="RHEA-COMP:9661"/>
        <dbReference type="Rhea" id="RHEA-COMP:9679"/>
        <dbReference type="ChEBI" id="CHEBI:30616"/>
        <dbReference type="ChEBI" id="CHEBI:33019"/>
        <dbReference type="ChEBI" id="CHEBI:35235"/>
        <dbReference type="ChEBI" id="CHEBI:78442"/>
        <dbReference type="ChEBI" id="CHEBI:78517"/>
        <dbReference type="ChEBI" id="CHEBI:456215"/>
        <dbReference type="EC" id="6.1.1.16"/>
    </reaction>
    <physiologicalReaction direction="right-to-left" evidence="18">
        <dbReference type="Rhea" id="RHEA:17775"/>
    </physiologicalReaction>
</comment>
<dbReference type="NCBIfam" id="TIGR00435">
    <property type="entry name" value="cysS"/>
    <property type="match status" value="1"/>
</dbReference>
<feature type="region of interest" description="Disordered" evidence="19">
    <location>
        <begin position="595"/>
        <end position="639"/>
    </location>
</feature>
<dbReference type="FunFam" id="3.40.50.620:FF:000027">
    <property type="entry name" value="Cysteine--tRNA ligase, cytoplasmic"/>
    <property type="match status" value="1"/>
</dbReference>
<sequence length="639" mass="72406">MLGQVCEKLCLSHPPFPLSASRQLLTWCQYRYYYRCVSSQAYGYTNVITGRQRSSSTRGSLLQSATVRAHSTERAHKWEIPQGYATQIKIYHPLVKEQVPLVLLQEKLAHWYACGPTVYDSPHIGHASSYVRLDIIRRIMSSVFGIDTTLVMGVTDIDDKIIQKSNQTGQNMAEITQLYESEFFASLAKLKVTPPSITVRVTDHVSHIIDFIRQIEQKGYTYRTADGSLYFDVNKYGHYGAFINMQIHMSPETDTDKRAPQDFALWKAVKPGEPFWDSPWGKGRPGWHIECSAMASHVFGSNFDIHSGGEDLTFPHHENELAQSCAYHGNTQWVNYWLHTGHLFLSGQTDKMSKSLKNVISVSELLQDYTPNHFRMLCLLNNYKNRIEFSAERMQKAVSLVATLNSIISRCDFYVKGQVDCGDIPEAQVYEKLQSTRQTVEAAYADDFNTPRALAHIMRLVKFMNQLLEEVTHTQTISARSPAPVAAVGAYIGRVMNQLGLDFQQRKVEDDSEQPLQFYSAVETLVSTRWKIREFARDKQFVLRTAGEVGVPEDQAARLMKKLYSPLWNITDGIREDIRHSAHVEIRDGASGSTWTVVDSKKKSPVTDSSIEATAPHLNVSQVEDSNNSPGERKFKTPS</sequence>
<name>A0A8S3YIB5_9EUPU</name>
<comment type="catalytic activity">
    <reaction evidence="17">
        <text>S-sulfanyl-L-cysteine + tRNA(Cys) + ATP = (S)-sulfanyl-L-cysteinyl-tRNA(Cys) + AMP + diphosphate</text>
        <dbReference type="Rhea" id="RHEA:78647"/>
        <dbReference type="Rhea" id="RHEA-COMP:9661"/>
        <dbReference type="Rhea" id="RHEA-COMP:19119"/>
        <dbReference type="ChEBI" id="CHEBI:30616"/>
        <dbReference type="ChEBI" id="CHEBI:33019"/>
        <dbReference type="ChEBI" id="CHEBI:58591"/>
        <dbReference type="ChEBI" id="CHEBI:78442"/>
        <dbReference type="ChEBI" id="CHEBI:229520"/>
        <dbReference type="ChEBI" id="CHEBI:456215"/>
    </reaction>
    <physiologicalReaction direction="left-to-right" evidence="17">
        <dbReference type="Rhea" id="RHEA:78648"/>
    </physiologicalReaction>
</comment>
<keyword evidence="6" id="KW-0547">Nucleotide-binding</keyword>
<reference evidence="21" key="1">
    <citation type="submission" date="2021-04" db="EMBL/GenBank/DDBJ databases">
        <authorList>
            <consortium name="Molecular Ecology Group"/>
        </authorList>
    </citation>
    <scope>NUCLEOTIDE SEQUENCE</scope>
</reference>
<evidence type="ECO:0000256" key="14">
    <source>
        <dbReference type="ARBA" id="ARBA00047499"/>
    </source>
</evidence>
<comment type="function">
    <text evidence="12">Mitochondrial cysteine-specific aminoacyl-tRNA synthetase that catalyzes the ATP-dependent ligation of cysteine to tRNA(Cys).</text>
</comment>
<dbReference type="InterPro" id="IPR014729">
    <property type="entry name" value="Rossmann-like_a/b/a_fold"/>
</dbReference>
<evidence type="ECO:0000256" key="2">
    <source>
        <dbReference type="ARBA" id="ARBA00005594"/>
    </source>
</evidence>
<dbReference type="InterPro" id="IPR024909">
    <property type="entry name" value="Cys-tRNA/MSH_ligase"/>
</dbReference>
<dbReference type="GO" id="GO:0004817">
    <property type="term" value="F:cysteine-tRNA ligase activity"/>
    <property type="evidence" value="ECO:0007669"/>
    <property type="project" value="UniProtKB-EC"/>
</dbReference>
<keyword evidence="9" id="KW-0648">Protein biosynthesis</keyword>
<keyword evidence="5" id="KW-0479">Metal-binding</keyword>
<dbReference type="Gene3D" id="3.40.50.620">
    <property type="entry name" value="HUPs"/>
    <property type="match status" value="1"/>
</dbReference>
<keyword evidence="7" id="KW-0862">Zinc</keyword>
<evidence type="ECO:0000256" key="4">
    <source>
        <dbReference type="ARBA" id="ARBA00022598"/>
    </source>
</evidence>
<dbReference type="InterPro" id="IPR015803">
    <property type="entry name" value="Cys-tRNA-ligase"/>
</dbReference>
<feature type="domain" description="Cysteinyl-tRNA synthetase class Ia DALR" evidence="20">
    <location>
        <begin position="439"/>
        <end position="510"/>
    </location>
</feature>
<dbReference type="GO" id="GO:0046872">
    <property type="term" value="F:metal ion binding"/>
    <property type="evidence" value="ECO:0007669"/>
    <property type="project" value="UniProtKB-KW"/>
</dbReference>
<feature type="compositionally biased region" description="Polar residues" evidence="19">
    <location>
        <begin position="619"/>
        <end position="630"/>
    </location>
</feature>
<comment type="cofactor">
    <cofactor evidence="1">
        <name>Zn(2+)</name>
        <dbReference type="ChEBI" id="CHEBI:29105"/>
    </cofactor>
</comment>
<evidence type="ECO:0000256" key="12">
    <source>
        <dbReference type="ARBA" id="ARBA00043868"/>
    </source>
</evidence>
<dbReference type="PRINTS" id="PR00983">
    <property type="entry name" value="TRNASYNTHCYS"/>
</dbReference>
<evidence type="ECO:0000256" key="6">
    <source>
        <dbReference type="ARBA" id="ARBA00022741"/>
    </source>
</evidence>
<dbReference type="AlphaFoldDB" id="A0A8S3YIB5"/>
<evidence type="ECO:0000313" key="21">
    <source>
        <dbReference type="EMBL" id="CAG5115092.1"/>
    </source>
</evidence>
<evidence type="ECO:0000313" key="22">
    <source>
        <dbReference type="Proteomes" id="UP000678393"/>
    </source>
</evidence>
<evidence type="ECO:0000256" key="15">
    <source>
        <dbReference type="ARBA" id="ARBA00047548"/>
    </source>
</evidence>
<evidence type="ECO:0000256" key="5">
    <source>
        <dbReference type="ARBA" id="ARBA00022723"/>
    </source>
</evidence>
<keyword evidence="22" id="KW-1185">Reference proteome</keyword>
<comment type="catalytic activity">
    <reaction evidence="16">
        <text>S-sulfanyl-L-cysteine + L-cysteine = S-disulfanyl-L-cysteine + L-alanine</text>
        <dbReference type="Rhea" id="RHEA:78627"/>
        <dbReference type="ChEBI" id="CHEBI:35235"/>
        <dbReference type="ChEBI" id="CHEBI:57972"/>
        <dbReference type="ChEBI" id="CHEBI:58591"/>
        <dbReference type="ChEBI" id="CHEBI:229465"/>
    </reaction>
    <physiologicalReaction direction="left-to-right" evidence="16">
        <dbReference type="Rhea" id="RHEA:78628"/>
    </physiologicalReaction>
</comment>
<protein>
    <recommendedName>
        <fullName evidence="3">cysteine--tRNA ligase</fullName>
        <ecNumber evidence="3">6.1.1.16</ecNumber>
    </recommendedName>
    <alternativeName>
        <fullName evidence="11">Cysteinyl-tRNA synthetase</fullName>
    </alternativeName>
</protein>
<keyword evidence="10" id="KW-0030">Aminoacyl-tRNA synthetase</keyword>
<evidence type="ECO:0000256" key="10">
    <source>
        <dbReference type="ARBA" id="ARBA00023146"/>
    </source>
</evidence>
<dbReference type="HAMAP" id="MF_00041">
    <property type="entry name" value="Cys_tRNA_synth"/>
    <property type="match status" value="1"/>
</dbReference>
<dbReference type="OrthoDB" id="438179at2759"/>
<dbReference type="InterPro" id="IPR009080">
    <property type="entry name" value="tRNAsynth_Ia_anticodon-bd"/>
</dbReference>
<dbReference type="Pfam" id="PF01406">
    <property type="entry name" value="tRNA-synt_1e"/>
    <property type="match status" value="1"/>
</dbReference>
<dbReference type="CDD" id="cd00672">
    <property type="entry name" value="CysRS_core"/>
    <property type="match status" value="1"/>
</dbReference>
<dbReference type="EMBL" id="CAJHNH020000074">
    <property type="protein sequence ID" value="CAG5115092.1"/>
    <property type="molecule type" value="Genomic_DNA"/>
</dbReference>
<dbReference type="Gene3D" id="1.20.120.1910">
    <property type="entry name" value="Cysteine-tRNA ligase, C-terminal anti-codon recognition domain"/>
    <property type="match status" value="1"/>
</dbReference>
<evidence type="ECO:0000256" key="7">
    <source>
        <dbReference type="ARBA" id="ARBA00022833"/>
    </source>
</evidence>
<evidence type="ECO:0000256" key="8">
    <source>
        <dbReference type="ARBA" id="ARBA00022840"/>
    </source>
</evidence>
<comment type="catalytic activity">
    <reaction evidence="15">
        <text>2 L-cysteine = S-sulfanyl-L-cysteine + L-alanine</text>
        <dbReference type="Rhea" id="RHEA:78543"/>
        <dbReference type="ChEBI" id="CHEBI:35235"/>
        <dbReference type="ChEBI" id="CHEBI:57972"/>
        <dbReference type="ChEBI" id="CHEBI:58591"/>
    </reaction>
    <physiologicalReaction direction="left-to-right" evidence="15">
        <dbReference type="Rhea" id="RHEA:78544"/>
    </physiologicalReaction>
</comment>
<keyword evidence="4" id="KW-0436">Ligase</keyword>
<accession>A0A8S3YIB5</accession>
<comment type="catalytic activity">
    <reaction evidence="14">
        <text>S-disulfanyl-L-cysteine + tRNA(Cys) + ATP = (S)-disulfanyl-L-cysteinyl-tRNA(Cys) + AMP + diphosphate</text>
        <dbReference type="Rhea" id="RHEA:78651"/>
        <dbReference type="Rhea" id="RHEA-COMP:9661"/>
        <dbReference type="Rhea" id="RHEA-COMP:19120"/>
        <dbReference type="ChEBI" id="CHEBI:30616"/>
        <dbReference type="ChEBI" id="CHEBI:33019"/>
        <dbReference type="ChEBI" id="CHEBI:78442"/>
        <dbReference type="ChEBI" id="CHEBI:229465"/>
        <dbReference type="ChEBI" id="CHEBI:229521"/>
        <dbReference type="ChEBI" id="CHEBI:456215"/>
    </reaction>
    <physiologicalReaction direction="left-to-right" evidence="14">
        <dbReference type="Rhea" id="RHEA:78652"/>
    </physiologicalReaction>
</comment>
<evidence type="ECO:0000256" key="1">
    <source>
        <dbReference type="ARBA" id="ARBA00001947"/>
    </source>
</evidence>
<dbReference type="PANTHER" id="PTHR10890:SF27">
    <property type="entry name" value="CYSTEINE--TRNA LIGASE, MITOCHONDRIAL-RELATED"/>
    <property type="match status" value="1"/>
</dbReference>
<evidence type="ECO:0000256" key="16">
    <source>
        <dbReference type="ARBA" id="ARBA00047731"/>
    </source>
</evidence>